<dbReference type="SUPFAM" id="SSF57667">
    <property type="entry name" value="beta-beta-alpha zinc fingers"/>
    <property type="match status" value="2"/>
</dbReference>
<evidence type="ECO:0000259" key="7">
    <source>
        <dbReference type="PROSITE" id="PS50157"/>
    </source>
</evidence>
<evidence type="ECO:0000313" key="9">
    <source>
        <dbReference type="EMBL" id="KAL1517837.1"/>
    </source>
</evidence>
<feature type="binding site" evidence="6">
    <location>
        <position position="61"/>
    </location>
    <ligand>
        <name>Zn(2+)</name>
        <dbReference type="ChEBI" id="CHEBI:29105"/>
    </ligand>
</feature>
<name>A0ABD1FEZ9_HYPHA</name>
<dbReference type="Pfam" id="PF00096">
    <property type="entry name" value="zf-C2H2"/>
    <property type="match status" value="3"/>
</dbReference>
<dbReference type="GO" id="GO:0008270">
    <property type="term" value="F:zinc ion binding"/>
    <property type="evidence" value="ECO:0007669"/>
    <property type="project" value="UniProtKB-UniRule"/>
</dbReference>
<dbReference type="Gene3D" id="3.40.1800.20">
    <property type="match status" value="1"/>
</dbReference>
<dbReference type="PANTHER" id="PTHR23235:SF120">
    <property type="entry name" value="KRUPPEL-LIKE FACTOR 15"/>
    <property type="match status" value="1"/>
</dbReference>
<feature type="domain" description="ZAD" evidence="8">
    <location>
        <begin position="12"/>
        <end position="88"/>
    </location>
</feature>
<evidence type="ECO:0000256" key="5">
    <source>
        <dbReference type="PROSITE-ProRule" id="PRU00042"/>
    </source>
</evidence>
<dbReference type="PROSITE" id="PS50157">
    <property type="entry name" value="ZINC_FINGER_C2H2_2"/>
    <property type="match status" value="4"/>
</dbReference>
<dbReference type="GO" id="GO:0006355">
    <property type="term" value="P:regulation of DNA-templated transcription"/>
    <property type="evidence" value="ECO:0007669"/>
    <property type="project" value="UniProtKB-ARBA"/>
</dbReference>
<evidence type="ECO:0000256" key="1">
    <source>
        <dbReference type="ARBA" id="ARBA00022723"/>
    </source>
</evidence>
<dbReference type="EMBL" id="JBDJPC010000001">
    <property type="protein sequence ID" value="KAL1517837.1"/>
    <property type="molecule type" value="Genomic_DNA"/>
</dbReference>
<protein>
    <submittedName>
        <fullName evidence="9">Uncharacterized protein</fullName>
    </submittedName>
</protein>
<gene>
    <name evidence="9" type="ORF">ABEB36_001550</name>
</gene>
<keyword evidence="3 5" id="KW-0863">Zinc-finger</keyword>
<dbReference type="InterPro" id="IPR036236">
    <property type="entry name" value="Znf_C2H2_sf"/>
</dbReference>
<feature type="binding site" evidence="6">
    <location>
        <position position="14"/>
    </location>
    <ligand>
        <name>Zn(2+)</name>
        <dbReference type="ChEBI" id="CHEBI:29105"/>
    </ligand>
</feature>
<proteinExistence type="predicted"/>
<dbReference type="PANTHER" id="PTHR23235">
    <property type="entry name" value="KRUEPPEL-LIKE TRANSCRIPTION FACTOR"/>
    <property type="match status" value="1"/>
</dbReference>
<dbReference type="PROSITE" id="PS00028">
    <property type="entry name" value="ZINC_FINGER_C2H2_1"/>
    <property type="match status" value="4"/>
</dbReference>
<keyword evidence="1 6" id="KW-0479">Metal-binding</keyword>
<evidence type="ECO:0000256" key="6">
    <source>
        <dbReference type="PROSITE-ProRule" id="PRU01263"/>
    </source>
</evidence>
<accession>A0ABD1FEZ9</accession>
<keyword evidence="10" id="KW-1185">Reference proteome</keyword>
<dbReference type="PROSITE" id="PS51915">
    <property type="entry name" value="ZAD"/>
    <property type="match status" value="1"/>
</dbReference>
<dbReference type="FunFam" id="3.30.160.60:FF:002343">
    <property type="entry name" value="Zinc finger protein 33A"/>
    <property type="match status" value="1"/>
</dbReference>
<evidence type="ECO:0000256" key="2">
    <source>
        <dbReference type="ARBA" id="ARBA00022737"/>
    </source>
</evidence>
<feature type="domain" description="C2H2-type" evidence="7">
    <location>
        <begin position="382"/>
        <end position="409"/>
    </location>
</feature>
<feature type="domain" description="C2H2-type" evidence="7">
    <location>
        <begin position="438"/>
        <end position="465"/>
    </location>
</feature>
<dbReference type="Proteomes" id="UP001566132">
    <property type="component" value="Unassembled WGS sequence"/>
</dbReference>
<dbReference type="Gene3D" id="3.30.160.60">
    <property type="entry name" value="Classic Zinc Finger"/>
    <property type="match status" value="3"/>
</dbReference>
<feature type="binding site" evidence="6">
    <location>
        <position position="17"/>
    </location>
    <ligand>
        <name>Zn(2+)</name>
        <dbReference type="ChEBI" id="CHEBI:29105"/>
    </ligand>
</feature>
<keyword evidence="4 6" id="KW-0862">Zinc</keyword>
<dbReference type="AlphaFoldDB" id="A0ABD1FEZ9"/>
<evidence type="ECO:0000313" key="10">
    <source>
        <dbReference type="Proteomes" id="UP001566132"/>
    </source>
</evidence>
<dbReference type="SMART" id="SM00868">
    <property type="entry name" value="zf-AD"/>
    <property type="match status" value="1"/>
</dbReference>
<reference evidence="9 10" key="1">
    <citation type="submission" date="2024-05" db="EMBL/GenBank/DDBJ databases">
        <title>Genetic variation in Jamaican populations of the coffee berry borer (Hypothenemus hampei).</title>
        <authorList>
            <person name="Errbii M."/>
            <person name="Myrie A."/>
        </authorList>
    </citation>
    <scope>NUCLEOTIDE SEQUENCE [LARGE SCALE GENOMIC DNA]</scope>
    <source>
        <strain evidence="9">JA-Hopewell-2020-01-JO</strain>
        <tissue evidence="9">Whole body</tissue>
    </source>
</reference>
<dbReference type="SUPFAM" id="SSF57716">
    <property type="entry name" value="Glucocorticoid receptor-like (DNA-binding domain)"/>
    <property type="match status" value="1"/>
</dbReference>
<dbReference type="InterPro" id="IPR012934">
    <property type="entry name" value="Znf_AD"/>
</dbReference>
<organism evidence="9 10">
    <name type="scientific">Hypothenemus hampei</name>
    <name type="common">Coffee berry borer</name>
    <dbReference type="NCBI Taxonomy" id="57062"/>
    <lineage>
        <taxon>Eukaryota</taxon>
        <taxon>Metazoa</taxon>
        <taxon>Ecdysozoa</taxon>
        <taxon>Arthropoda</taxon>
        <taxon>Hexapoda</taxon>
        <taxon>Insecta</taxon>
        <taxon>Pterygota</taxon>
        <taxon>Neoptera</taxon>
        <taxon>Endopterygota</taxon>
        <taxon>Coleoptera</taxon>
        <taxon>Polyphaga</taxon>
        <taxon>Cucujiformia</taxon>
        <taxon>Curculionidae</taxon>
        <taxon>Scolytinae</taxon>
        <taxon>Hypothenemus</taxon>
    </lineage>
</organism>
<evidence type="ECO:0000256" key="4">
    <source>
        <dbReference type="ARBA" id="ARBA00022833"/>
    </source>
</evidence>
<dbReference type="SMART" id="SM00355">
    <property type="entry name" value="ZnF_C2H2"/>
    <property type="match status" value="4"/>
</dbReference>
<dbReference type="Pfam" id="PF07776">
    <property type="entry name" value="zf-AD"/>
    <property type="match status" value="1"/>
</dbReference>
<keyword evidence="2" id="KW-0677">Repeat</keyword>
<comment type="caution">
    <text evidence="9">The sequence shown here is derived from an EMBL/GenBank/DDBJ whole genome shotgun (WGS) entry which is preliminary data.</text>
</comment>
<sequence>MSICYKRVNFYDLCRLCAQNIQIYKIKIFEPEGVKHQLQLKIKKCLSINVREDDFLPKVVCLKCLKQLELCYAFREECSNSEAMLSSYFKNYRFTDEFKKSGKVYIKDTVKTDSTAQSIQGINSNPKNASPLKTSDLKVEAKTIDNTKNNSIKKLKVSNVASNSGIQLRAMKLPCTIDILNGALKKAVQQLPKEILNKVIVNSNGEVINMEPQDLSIMEQVPQLLNNISVIKNDILNKQEVVVQNKNSFVINQNVVKIDLTDEEEKDCGSMKYNAVPYFKNTQPNLNNPTVIFPVSQYQNNNDVFPQQTDVNIPSANPTFINVICSGTSESPAKSMSDNQALSINMDDLRSSDTFQQASIKKETKLKTKTSSLKGDEGSKNHLCEVCSKTFKRREHLYQHMKLHTGFRPYQCSECKKTFVRKEHLLRHMVLHSGERNFTCDICTKSFSRHDNLLKHIRTHNKDSTYTCESCEKVFMTKYYYESHRSEHGKCYLPPELRT</sequence>
<dbReference type="FunFam" id="3.30.160.60:FF:000110">
    <property type="entry name" value="Zinc finger protein-like"/>
    <property type="match status" value="1"/>
</dbReference>
<feature type="domain" description="C2H2-type" evidence="7">
    <location>
        <begin position="410"/>
        <end position="437"/>
    </location>
</feature>
<evidence type="ECO:0000259" key="8">
    <source>
        <dbReference type="PROSITE" id="PS51915"/>
    </source>
</evidence>
<dbReference type="InterPro" id="IPR013087">
    <property type="entry name" value="Znf_C2H2_type"/>
</dbReference>
<feature type="binding site" evidence="6">
    <location>
        <position position="64"/>
    </location>
    <ligand>
        <name>Zn(2+)</name>
        <dbReference type="ChEBI" id="CHEBI:29105"/>
    </ligand>
</feature>
<evidence type="ECO:0000256" key="3">
    <source>
        <dbReference type="ARBA" id="ARBA00022771"/>
    </source>
</evidence>
<feature type="domain" description="C2H2-type" evidence="7">
    <location>
        <begin position="466"/>
        <end position="488"/>
    </location>
</feature>